<dbReference type="RefSeq" id="WP_012635013.1">
    <property type="nucleotide sequence ID" value="NC_011899.1"/>
</dbReference>
<protein>
    <submittedName>
        <fullName evidence="1">Uncharacterized conserved protein</fullName>
    </submittedName>
</protein>
<evidence type="ECO:0000313" key="1">
    <source>
        <dbReference type="EMBL" id="ACL68814.1"/>
    </source>
</evidence>
<dbReference type="HOGENOM" id="CLU_097805_2_1_9"/>
<evidence type="ECO:0000313" key="2">
    <source>
        <dbReference type="Proteomes" id="UP000000719"/>
    </source>
</evidence>
<sequence>MKVSKSELEIIRKQLGREPDNLGGIPLKCPFEKPAVLLTLPYSSDKGIFPTTFWLSCPYLVKEVSRLEEKGLVKELTEKINKNPALKEELERAHKIYAQKRRSLLGEDEVAELRRGSPDILKVLLESGVGGIRNKEGIKCLHTHLADYLVNGVNPVGRLVWEKLDWPERCNLCRMEAGE</sequence>
<dbReference type="KEGG" id="hor:Hore_00530"/>
<name>B8D060_HALOH</name>
<keyword evidence="2" id="KW-1185">Reference proteome</keyword>
<gene>
    <name evidence="1" type="ordered locus">Hore_00530</name>
</gene>
<dbReference type="Pfam" id="PF04417">
    <property type="entry name" value="DUF501"/>
    <property type="match status" value="1"/>
</dbReference>
<proteinExistence type="predicted"/>
<dbReference type="PANTHER" id="PTHR37163">
    <property type="entry name" value="CONSERVED PROTEIN"/>
    <property type="match status" value="1"/>
</dbReference>
<dbReference type="eggNOG" id="COG1507">
    <property type="taxonomic scope" value="Bacteria"/>
</dbReference>
<dbReference type="AlphaFoldDB" id="B8D060"/>
<dbReference type="PANTHER" id="PTHR37163:SF1">
    <property type="entry name" value="DUF501 DOMAIN-CONTAINING PROTEIN"/>
    <property type="match status" value="1"/>
</dbReference>
<organism evidence="1 2">
    <name type="scientific">Halothermothrix orenii (strain H 168 / OCM 544 / DSM 9562)</name>
    <dbReference type="NCBI Taxonomy" id="373903"/>
    <lineage>
        <taxon>Bacteria</taxon>
        <taxon>Bacillati</taxon>
        <taxon>Bacillota</taxon>
        <taxon>Clostridia</taxon>
        <taxon>Halanaerobiales</taxon>
        <taxon>Halothermotrichaceae</taxon>
        <taxon>Halothermothrix</taxon>
    </lineage>
</organism>
<dbReference type="InterPro" id="IPR007511">
    <property type="entry name" value="DUF501"/>
</dbReference>
<dbReference type="STRING" id="373903.Hore_00530"/>
<dbReference type="EMBL" id="CP001098">
    <property type="protein sequence ID" value="ACL68814.1"/>
    <property type="molecule type" value="Genomic_DNA"/>
</dbReference>
<accession>B8D060</accession>
<reference evidence="1 2" key="1">
    <citation type="journal article" date="2009" name="PLoS ONE">
        <title>Genome analysis of the anaerobic thermohalophilic bacterium Halothermothrix orenii.</title>
        <authorList>
            <person name="Mavromatis K."/>
            <person name="Ivanova N."/>
            <person name="Anderson I."/>
            <person name="Lykidis A."/>
            <person name="Hooper S.D."/>
            <person name="Sun H."/>
            <person name="Kunin V."/>
            <person name="Lapidus A."/>
            <person name="Hugenholtz P."/>
            <person name="Patel B."/>
            <person name="Kyrpides N.C."/>
        </authorList>
    </citation>
    <scope>NUCLEOTIDE SEQUENCE [LARGE SCALE GENOMIC DNA]</scope>
    <source>
        <strain evidence="2">H 168 / OCM 544 / DSM 9562</strain>
    </source>
</reference>
<dbReference type="OrthoDB" id="13546at2"/>
<dbReference type="Proteomes" id="UP000000719">
    <property type="component" value="Chromosome"/>
</dbReference>